<comment type="caution">
    <text evidence="1">The sequence shown here is derived from an EMBL/GenBank/DDBJ whole genome shotgun (WGS) entry which is preliminary data.</text>
</comment>
<evidence type="ECO:0000313" key="1">
    <source>
        <dbReference type="EMBL" id="RHY46144.1"/>
    </source>
</evidence>
<protein>
    <recommendedName>
        <fullName evidence="3">DDE Tnp4 domain-containing protein</fullName>
    </recommendedName>
</protein>
<evidence type="ECO:0000313" key="2">
    <source>
        <dbReference type="Proteomes" id="UP000265716"/>
    </source>
</evidence>
<gene>
    <name evidence="1" type="ORF">DYB38_010865</name>
</gene>
<dbReference type="Gene3D" id="3.30.420.10">
    <property type="entry name" value="Ribonuclease H-like superfamily/Ribonuclease H"/>
    <property type="match status" value="1"/>
</dbReference>
<evidence type="ECO:0008006" key="3">
    <source>
        <dbReference type="Google" id="ProtNLM"/>
    </source>
</evidence>
<reference evidence="1 2" key="1">
    <citation type="submission" date="2018-08" db="EMBL/GenBank/DDBJ databases">
        <title>Aphanomyces genome sequencing and annotation.</title>
        <authorList>
            <person name="Minardi D."/>
            <person name="Oidtmann B."/>
            <person name="Van Der Giezen M."/>
            <person name="Studholme D.J."/>
        </authorList>
    </citation>
    <scope>NUCLEOTIDE SEQUENCE [LARGE SCALE GENOMIC DNA]</scope>
    <source>
        <strain evidence="1 2">SA</strain>
    </source>
</reference>
<dbReference type="PANTHER" id="PTHR33939:SF1">
    <property type="entry name" value="DUF4371 DOMAIN-CONTAINING PROTEIN"/>
    <property type="match status" value="1"/>
</dbReference>
<dbReference type="InterPro" id="IPR036397">
    <property type="entry name" value="RNaseH_sf"/>
</dbReference>
<dbReference type="AlphaFoldDB" id="A0A397CP78"/>
<accession>A0A397CP78</accession>
<proteinExistence type="predicted"/>
<dbReference type="VEuPathDB" id="FungiDB:H257_10706"/>
<name>A0A397CP78_APHAT</name>
<dbReference type="VEuPathDB" id="FungiDB:H257_13312"/>
<dbReference type="PANTHER" id="PTHR33939">
    <property type="entry name" value="PROTEIN CBG22215"/>
    <property type="match status" value="1"/>
</dbReference>
<organism evidence="1 2">
    <name type="scientific">Aphanomyces astaci</name>
    <name type="common">Crayfish plague agent</name>
    <dbReference type="NCBI Taxonomy" id="112090"/>
    <lineage>
        <taxon>Eukaryota</taxon>
        <taxon>Sar</taxon>
        <taxon>Stramenopiles</taxon>
        <taxon>Oomycota</taxon>
        <taxon>Saprolegniomycetes</taxon>
        <taxon>Saprolegniales</taxon>
        <taxon>Verrucalvaceae</taxon>
        <taxon>Aphanomyces</taxon>
    </lineage>
</organism>
<dbReference type="GO" id="GO:0003676">
    <property type="term" value="F:nucleic acid binding"/>
    <property type="evidence" value="ECO:0007669"/>
    <property type="project" value="InterPro"/>
</dbReference>
<sequence length="343" mass="39271">MVRQYIRQRSLTRVRTVAKDIMALLVEAGVIQCNTQDRGSSASCLRIVQIYLEKLGFKRGKRRAKATYSVSSAHAAARDIYVRKMNNLDANTPVVYMDESYIHHHYTRHQDSLFDPTDDAPLKEKHKGRRMCFIAGIMACRASGANSTVVALDIFEGGKKSKDDPKDYHAMFNHTYFVKWLERAMDCVEALGQTGVVFVMDNAKYHKGLPDDTPRGSWRKVDLLAACQLYGVDVEARDLKSTIWSRLKPVVASRVLPNRQRRFNSQMSKVQKAVEWSFGRLKILWPFVFDSKKMQMRRTPVEKLFYVAALLTNCHCCTQHMGNQIGMYFDLDPPSIDEYLGLV</sequence>
<dbReference type="Proteomes" id="UP000265716">
    <property type="component" value="Unassembled WGS sequence"/>
</dbReference>
<dbReference type="EMBL" id="QUTC01007836">
    <property type="protein sequence ID" value="RHY46144.1"/>
    <property type="molecule type" value="Genomic_DNA"/>
</dbReference>